<keyword evidence="4 5" id="KW-0472">Membrane</keyword>
<dbReference type="InterPro" id="IPR002657">
    <property type="entry name" value="BilAc:Na_symport/Acr3"/>
</dbReference>
<dbReference type="Proteomes" id="UP000037558">
    <property type="component" value="Unassembled WGS sequence"/>
</dbReference>
<evidence type="ECO:0000313" key="7">
    <source>
        <dbReference type="Proteomes" id="UP000037558"/>
    </source>
</evidence>
<evidence type="ECO:0000313" key="6">
    <source>
        <dbReference type="EMBL" id="KOO46328.1"/>
    </source>
</evidence>
<evidence type="ECO:0000256" key="4">
    <source>
        <dbReference type="ARBA" id="ARBA00023136"/>
    </source>
</evidence>
<keyword evidence="2 5" id="KW-0812">Transmembrane</keyword>
<evidence type="ECO:0000256" key="3">
    <source>
        <dbReference type="ARBA" id="ARBA00022989"/>
    </source>
</evidence>
<evidence type="ECO:0000256" key="2">
    <source>
        <dbReference type="ARBA" id="ARBA00022692"/>
    </source>
</evidence>
<dbReference type="InterPro" id="IPR004710">
    <property type="entry name" value="Bilac:Na_transpt"/>
</dbReference>
<sequence>MKTVERISKFAGDTFAIWVVVVATISFFVPSAFTWIAPYISILLGIIMFGMGLTLSLSDFKALLKTPKSVMIGVLAQFIIMPLVAYALANLFNLPPQAAVGVILVGCCPGGTASNVMTFLAKGNTALSVAVTSISTLLAPFLTPTLTLLLASKWLPVSTSSMFQSILQIVLVPIVLGLVVKALFKKQVEKSVTVLPLVSVVGIVAVAGAVVALNSAQIAKTGLLIMLIVILHNGFGLLLGFLAAKFLRLDYPSQKAISIEVGMQNSGLGAALALAHFSPAAAVPSAIFSVWHNISGPLLATWWGKRAAKIKEVEKADSASTRIHA</sequence>
<feature type="transmembrane region" description="Helical" evidence="5">
    <location>
        <begin position="225"/>
        <end position="247"/>
    </location>
</feature>
<feature type="transmembrane region" description="Helical" evidence="5">
    <location>
        <begin position="162"/>
        <end position="180"/>
    </location>
</feature>
<keyword evidence="7" id="KW-1185">Reference proteome</keyword>
<feature type="transmembrane region" description="Helical" evidence="5">
    <location>
        <begin position="12"/>
        <end position="33"/>
    </location>
</feature>
<name>A0A0M0L6N2_9BACI</name>
<dbReference type="EMBL" id="LILC01000013">
    <property type="protein sequence ID" value="KOO46328.1"/>
    <property type="molecule type" value="Genomic_DNA"/>
</dbReference>
<accession>A0A0M0L6N2</accession>
<organism evidence="6 7">
    <name type="scientific">Priestia koreensis</name>
    <dbReference type="NCBI Taxonomy" id="284581"/>
    <lineage>
        <taxon>Bacteria</taxon>
        <taxon>Bacillati</taxon>
        <taxon>Bacillota</taxon>
        <taxon>Bacilli</taxon>
        <taxon>Bacillales</taxon>
        <taxon>Bacillaceae</taxon>
        <taxon>Priestia</taxon>
    </lineage>
</organism>
<reference evidence="7" key="1">
    <citation type="submission" date="2015-08" db="EMBL/GenBank/DDBJ databases">
        <title>Fjat-14210 dsm16467.</title>
        <authorList>
            <person name="Liu B."/>
            <person name="Wang J."/>
            <person name="Zhu Y."/>
            <person name="Liu G."/>
            <person name="Chen Q."/>
            <person name="Chen Z."/>
            <person name="Lan J."/>
            <person name="Che J."/>
            <person name="Ge C."/>
            <person name="Shi H."/>
            <person name="Pan Z."/>
            <person name="Liu X."/>
        </authorList>
    </citation>
    <scope>NUCLEOTIDE SEQUENCE [LARGE SCALE GENOMIC DNA]</scope>
    <source>
        <strain evidence="7">DSM 16467</strain>
    </source>
</reference>
<protein>
    <submittedName>
        <fullName evidence="6">Sodium transporter</fullName>
    </submittedName>
</protein>
<gene>
    <name evidence="6" type="ORF">AMD01_10805</name>
</gene>
<evidence type="ECO:0000256" key="5">
    <source>
        <dbReference type="SAM" id="Phobius"/>
    </source>
</evidence>
<dbReference type="PANTHER" id="PTHR10361">
    <property type="entry name" value="SODIUM-BILE ACID COTRANSPORTER"/>
    <property type="match status" value="1"/>
</dbReference>
<feature type="transmembrane region" description="Helical" evidence="5">
    <location>
        <begin position="39"/>
        <end position="58"/>
    </location>
</feature>
<proteinExistence type="predicted"/>
<comment type="subcellular location">
    <subcellularLocation>
        <location evidence="1">Membrane</location>
        <topology evidence="1">Multi-pass membrane protein</topology>
    </subcellularLocation>
</comment>
<keyword evidence="3 5" id="KW-1133">Transmembrane helix</keyword>
<comment type="caution">
    <text evidence="6">The sequence shown here is derived from an EMBL/GenBank/DDBJ whole genome shotgun (WGS) entry which is preliminary data.</text>
</comment>
<feature type="transmembrane region" description="Helical" evidence="5">
    <location>
        <begin position="268"/>
        <end position="291"/>
    </location>
</feature>
<feature type="transmembrane region" description="Helical" evidence="5">
    <location>
        <begin position="98"/>
        <end position="120"/>
    </location>
</feature>
<dbReference type="InterPro" id="IPR038770">
    <property type="entry name" value="Na+/solute_symporter_sf"/>
</dbReference>
<dbReference type="PATRIC" id="fig|284581.3.peg.2261"/>
<dbReference type="AlphaFoldDB" id="A0A0M0L6N2"/>
<dbReference type="PANTHER" id="PTHR10361:SF28">
    <property type="entry name" value="P3 PROTEIN-RELATED"/>
    <property type="match status" value="1"/>
</dbReference>
<dbReference type="OrthoDB" id="9806785at2"/>
<dbReference type="STRING" id="284581.AMD01_10805"/>
<feature type="transmembrane region" description="Helical" evidence="5">
    <location>
        <begin position="127"/>
        <end position="150"/>
    </location>
</feature>
<feature type="transmembrane region" description="Helical" evidence="5">
    <location>
        <begin position="70"/>
        <end position="92"/>
    </location>
</feature>
<dbReference type="GO" id="GO:0016020">
    <property type="term" value="C:membrane"/>
    <property type="evidence" value="ECO:0007669"/>
    <property type="project" value="UniProtKB-SubCell"/>
</dbReference>
<feature type="transmembrane region" description="Helical" evidence="5">
    <location>
        <begin position="192"/>
        <end position="213"/>
    </location>
</feature>
<dbReference type="Pfam" id="PF01758">
    <property type="entry name" value="SBF"/>
    <property type="match status" value="1"/>
</dbReference>
<evidence type="ECO:0000256" key="1">
    <source>
        <dbReference type="ARBA" id="ARBA00004141"/>
    </source>
</evidence>
<dbReference type="RefSeq" id="WP_053401408.1">
    <property type="nucleotide sequence ID" value="NZ_JAUKEN010000001.1"/>
</dbReference>
<dbReference type="Gene3D" id="1.20.1530.20">
    <property type="match status" value="1"/>
</dbReference>